<dbReference type="AlphaFoldDB" id="A0A5D3C8H8"/>
<proteinExistence type="predicted"/>
<comment type="caution">
    <text evidence="2">The sequence shown here is derived from an EMBL/GenBank/DDBJ whole genome shotgun (WGS) entry which is preliminary data.</text>
</comment>
<dbReference type="Proteomes" id="UP000321947">
    <property type="component" value="Unassembled WGS sequence"/>
</dbReference>
<evidence type="ECO:0000313" key="1">
    <source>
        <dbReference type="EMBL" id="KAA0050649.1"/>
    </source>
</evidence>
<protein>
    <submittedName>
        <fullName evidence="2">Gypsy-like retrotransposase</fullName>
    </submittedName>
</protein>
<organism evidence="2 4">
    <name type="scientific">Cucumis melo var. makuwa</name>
    <name type="common">Oriental melon</name>
    <dbReference type="NCBI Taxonomy" id="1194695"/>
    <lineage>
        <taxon>Eukaryota</taxon>
        <taxon>Viridiplantae</taxon>
        <taxon>Streptophyta</taxon>
        <taxon>Embryophyta</taxon>
        <taxon>Tracheophyta</taxon>
        <taxon>Spermatophyta</taxon>
        <taxon>Magnoliopsida</taxon>
        <taxon>eudicotyledons</taxon>
        <taxon>Gunneridae</taxon>
        <taxon>Pentapetalae</taxon>
        <taxon>rosids</taxon>
        <taxon>fabids</taxon>
        <taxon>Cucurbitales</taxon>
        <taxon>Cucurbitaceae</taxon>
        <taxon>Benincaseae</taxon>
        <taxon>Cucumis</taxon>
    </lineage>
</organism>
<evidence type="ECO:0000313" key="4">
    <source>
        <dbReference type="Proteomes" id="UP000321947"/>
    </source>
</evidence>
<gene>
    <name evidence="2" type="ORF">E5676_scaffold1737G00690</name>
    <name evidence="1" type="ORF">E6C27_scaffold673G001230</name>
</gene>
<dbReference type="Proteomes" id="UP000321393">
    <property type="component" value="Unassembled WGS sequence"/>
</dbReference>
<accession>A0A5D3C8H8</accession>
<reference evidence="3 4" key="1">
    <citation type="submission" date="2019-08" db="EMBL/GenBank/DDBJ databases">
        <title>Draft genome sequences of two oriental melons (Cucumis melo L. var makuwa).</title>
        <authorList>
            <person name="Kwon S.-Y."/>
        </authorList>
    </citation>
    <scope>NUCLEOTIDE SEQUENCE [LARGE SCALE GENOMIC DNA]</scope>
    <source>
        <strain evidence="4">cv. Chang Bougi</strain>
        <strain evidence="3">cv. SW 3</strain>
        <tissue evidence="2">Leaf</tissue>
    </source>
</reference>
<dbReference type="EMBL" id="SSTE01011804">
    <property type="protein sequence ID" value="KAA0050649.1"/>
    <property type="molecule type" value="Genomic_DNA"/>
</dbReference>
<evidence type="ECO:0000313" key="2">
    <source>
        <dbReference type="EMBL" id="TYK07785.1"/>
    </source>
</evidence>
<evidence type="ECO:0000313" key="3">
    <source>
        <dbReference type="Proteomes" id="UP000321393"/>
    </source>
</evidence>
<name>A0A5D3C8H8_CUCMM</name>
<dbReference type="EMBL" id="SSTD01013081">
    <property type="protein sequence ID" value="TYK07785.1"/>
    <property type="molecule type" value="Genomic_DNA"/>
</dbReference>
<sequence>MSGLDNYMTINLERLGVAKKKIVQTPRAPIFNRLRDGVSHVKTGSSVDTKKKESTSCMSVWHQIKHTNVENCHGSLNVKRHDVILTNLDKEGSDTEQVKPYVITSP</sequence>